<dbReference type="EMBL" id="QXQB01000007">
    <property type="protein sequence ID" value="RJX37095.1"/>
    <property type="molecule type" value="Genomic_DNA"/>
</dbReference>
<dbReference type="OrthoDB" id="796912at2"/>
<accession>A0A3A6PAN2</accession>
<gene>
    <name evidence="1" type="ORF">D3P09_24600</name>
</gene>
<comment type="caution">
    <text evidence="1">The sequence shown here is derived from an EMBL/GenBank/DDBJ whole genome shotgun (WGS) entry which is preliminary data.</text>
</comment>
<sequence>MLKWDSDVWGKLTGPYSSADNVPDLLQRLEQEYSQEVFDELFQEYLYHQNTIYTATYAAMPYLAQLACSTSDAEVRKELFINCGIIEASRDGGDESPFPASWAELAEDAGSSICTELYREYMEAMDKLRGLTKDVFAYAAAQQSMDETEKKYILIADAAYRGSYTIASMLMTFSEGDEYVAVCPSCEEEVYIWPGEDDAGILQAYEQDPVFHDGQEPQAIIPVTSFADEEVQALAERAEAIGEQTLARQLRYLAGDTTCPSCQENISVWSALLNTFAE</sequence>
<organism evidence="1 2">
    <name type="scientific">Paenibacillus pinisoli</name>
    <dbReference type="NCBI Taxonomy" id="1276110"/>
    <lineage>
        <taxon>Bacteria</taxon>
        <taxon>Bacillati</taxon>
        <taxon>Bacillota</taxon>
        <taxon>Bacilli</taxon>
        <taxon>Bacillales</taxon>
        <taxon>Paenibacillaceae</taxon>
        <taxon>Paenibacillus</taxon>
    </lineage>
</organism>
<evidence type="ECO:0000313" key="1">
    <source>
        <dbReference type="EMBL" id="RJX37095.1"/>
    </source>
</evidence>
<dbReference type="Proteomes" id="UP000267798">
    <property type="component" value="Unassembled WGS sequence"/>
</dbReference>
<reference evidence="1 2" key="1">
    <citation type="submission" date="2018-09" db="EMBL/GenBank/DDBJ databases">
        <title>Paenibacillus aracenensis nov. sp. isolated from a cave in southern Spain.</title>
        <authorList>
            <person name="Jurado V."/>
            <person name="Gutierrez-Patricio S."/>
            <person name="Gonzalez-Pimentel J.L."/>
            <person name="Miller A.Z."/>
            <person name="Laiz L."/>
            <person name="Saiz-Jimenez C."/>
        </authorList>
    </citation>
    <scope>NUCLEOTIDE SEQUENCE [LARGE SCALE GENOMIC DNA]</scope>
    <source>
        <strain evidence="1 2">JCM 19203</strain>
    </source>
</reference>
<evidence type="ECO:0000313" key="2">
    <source>
        <dbReference type="Proteomes" id="UP000267798"/>
    </source>
</evidence>
<dbReference type="AlphaFoldDB" id="A0A3A6PAN2"/>
<protein>
    <submittedName>
        <fullName evidence="1">Uncharacterized protein</fullName>
    </submittedName>
</protein>
<dbReference type="RefSeq" id="WP_120114092.1">
    <property type="nucleotide sequence ID" value="NZ_QXQB01000007.1"/>
</dbReference>
<keyword evidence="2" id="KW-1185">Reference proteome</keyword>
<proteinExistence type="predicted"/>
<name>A0A3A6PAN2_9BACL</name>